<dbReference type="Gene3D" id="1.10.530.10">
    <property type="match status" value="1"/>
</dbReference>
<dbReference type="RefSeq" id="WP_035182043.1">
    <property type="nucleotide sequence ID" value="NZ_CP010525.1"/>
</dbReference>
<evidence type="ECO:0000313" key="4">
    <source>
        <dbReference type="Proteomes" id="UP000032024"/>
    </source>
</evidence>
<dbReference type="Proteomes" id="UP000032024">
    <property type="component" value="Chromosome"/>
</dbReference>
<dbReference type="InterPro" id="IPR008258">
    <property type="entry name" value="Transglycosylase_SLT_dom_1"/>
</dbReference>
<dbReference type="AlphaFoldDB" id="A0AAN0T8V7"/>
<dbReference type="InterPro" id="IPR000189">
    <property type="entry name" value="Transglyc_AS"/>
</dbReference>
<feature type="domain" description="Transglycosylase SLT" evidence="2">
    <location>
        <begin position="147"/>
        <end position="255"/>
    </location>
</feature>
<comment type="similarity">
    <text evidence="1">Belongs to the transglycosylase Slt family.</text>
</comment>
<dbReference type="SUPFAM" id="SSF53955">
    <property type="entry name" value="Lysozyme-like"/>
    <property type="match status" value="1"/>
</dbReference>
<dbReference type="PROSITE" id="PS00922">
    <property type="entry name" value="TRANSGLYCOSYLASE"/>
    <property type="match status" value="1"/>
</dbReference>
<dbReference type="PANTHER" id="PTHR37423:SF2">
    <property type="entry name" value="MEMBRANE-BOUND LYTIC MUREIN TRANSGLYCOSYLASE C"/>
    <property type="match status" value="1"/>
</dbReference>
<dbReference type="EMBL" id="CP010525">
    <property type="protein sequence ID" value="AJO23740.1"/>
    <property type="molecule type" value="Genomic_DNA"/>
</dbReference>
<keyword evidence="4" id="KW-1185">Reference proteome</keyword>
<dbReference type="GO" id="GO:0000270">
    <property type="term" value="P:peptidoglycan metabolic process"/>
    <property type="evidence" value="ECO:0007669"/>
    <property type="project" value="InterPro"/>
</dbReference>
<dbReference type="GO" id="GO:0008933">
    <property type="term" value="F:peptidoglycan lytic transglycosylase activity"/>
    <property type="evidence" value="ECO:0007669"/>
    <property type="project" value="InterPro"/>
</dbReference>
<evidence type="ECO:0000313" key="3">
    <source>
        <dbReference type="EMBL" id="AJO23740.1"/>
    </source>
</evidence>
<dbReference type="InterPro" id="IPR023346">
    <property type="entry name" value="Lysozyme-like_dom_sf"/>
</dbReference>
<evidence type="ECO:0000259" key="2">
    <source>
        <dbReference type="Pfam" id="PF01464"/>
    </source>
</evidence>
<protein>
    <submittedName>
        <fullName evidence="3">Lytic transglycosylase</fullName>
    </submittedName>
</protein>
<dbReference type="PANTHER" id="PTHR37423">
    <property type="entry name" value="SOLUBLE LYTIC MUREIN TRANSGLYCOSYLASE-RELATED"/>
    <property type="match status" value="1"/>
</dbReference>
<dbReference type="GO" id="GO:0016020">
    <property type="term" value="C:membrane"/>
    <property type="evidence" value="ECO:0007669"/>
    <property type="project" value="InterPro"/>
</dbReference>
<sequence length="264" mass="26755">MSTISQLASLMELEALQSLSPGSNAAQTANSTSLFQEMLSSFLEEAKKNETAAGASGKDESGALSALAATLNPAFNSLSSLTGGNSVLTTLPASQGLSTLSGKETSAAAQAGTSAAFSASAQNSASESTQTTAASGSGGIPAKISQAIQQASEKYGVPEKLIQAVIKQESGYRPDAVSAAGAAGLMQLMPETAASLGVSNVLDPEQNVDAGTKYLKSLLGKYDHNVQLALAAYNAGPGNVDRYGGIPPFKETQKYVSSIMNHLA</sequence>
<proteinExistence type="inferred from homology"/>
<organism evidence="3 4">
    <name type="scientific">Heyndrickxia coagulans</name>
    <name type="common">Weizmannia coagulans</name>
    <dbReference type="NCBI Taxonomy" id="1398"/>
    <lineage>
        <taxon>Bacteria</taxon>
        <taxon>Bacillati</taxon>
        <taxon>Bacillota</taxon>
        <taxon>Bacilli</taxon>
        <taxon>Bacillales</taxon>
        <taxon>Bacillaceae</taxon>
        <taxon>Heyndrickxia</taxon>
    </lineage>
</organism>
<gene>
    <name evidence="3" type="ORF">SB48_HM08orf04702</name>
</gene>
<name>A0AAN0T8V7_HEYCO</name>
<accession>A0AAN0T8V7</accession>
<evidence type="ECO:0000256" key="1">
    <source>
        <dbReference type="ARBA" id="ARBA00007734"/>
    </source>
</evidence>
<dbReference type="Pfam" id="PF01464">
    <property type="entry name" value="SLT"/>
    <property type="match status" value="1"/>
</dbReference>
<reference evidence="4" key="1">
    <citation type="submission" date="2015-01" db="EMBL/GenBank/DDBJ databases">
        <title>Comparative genome analysis of Bacillus coagulans HM-08, Clostridium butyricum HM-68, Bacillus subtilis HM-66 and Bacillus paralicheniformis BL-09.</title>
        <authorList>
            <person name="Zhang H."/>
        </authorList>
    </citation>
    <scope>NUCLEOTIDE SEQUENCE [LARGE SCALE GENOMIC DNA]</scope>
    <source>
        <strain evidence="4">HM-08</strain>
    </source>
</reference>
<dbReference type="CDD" id="cd00254">
    <property type="entry name" value="LT-like"/>
    <property type="match status" value="1"/>
</dbReference>